<dbReference type="SUPFAM" id="SSF53474">
    <property type="entry name" value="alpha/beta-Hydrolases"/>
    <property type="match status" value="1"/>
</dbReference>
<dbReference type="STRING" id="1539051.AL01_08900"/>
<evidence type="ECO:0008006" key="3">
    <source>
        <dbReference type="Google" id="ProtNLM"/>
    </source>
</evidence>
<gene>
    <name evidence="1" type="ORF">AL01_08900</name>
</gene>
<reference evidence="1 2" key="1">
    <citation type="journal article" date="2016" name="PLoS ONE">
        <title>Whole-Genome Sequence Analysis of Bombella intestini LMG 28161T, a Novel Acetic Acid Bacterium Isolated from the Crop of a Red-Tailed Bumble Bee, Bombus lapidarius.</title>
        <authorList>
            <person name="Li L."/>
            <person name="Illeghems K."/>
            <person name="Van Kerrebroeck S."/>
            <person name="Borremans W."/>
            <person name="Cleenwerck I."/>
            <person name="Smagghe G."/>
            <person name="De Vuyst L."/>
            <person name="Vandamme P."/>
        </authorList>
    </citation>
    <scope>NUCLEOTIDE SEQUENCE [LARGE SCALE GENOMIC DNA]</scope>
    <source>
        <strain evidence="1 2">R-52487</strain>
    </source>
</reference>
<evidence type="ECO:0000313" key="2">
    <source>
        <dbReference type="Proteomes" id="UP000200980"/>
    </source>
</evidence>
<dbReference type="Gene3D" id="3.40.50.1820">
    <property type="entry name" value="alpha/beta hydrolase"/>
    <property type="match status" value="1"/>
</dbReference>
<dbReference type="InterPro" id="IPR029058">
    <property type="entry name" value="AB_hydrolase_fold"/>
</dbReference>
<sequence>MMTLYFQHGWGYDADFWMPLQSHLPEFQHVCADAGYLGAEARSDLPQSPFWAVGHSAGACSLLALEAPHCLGIISINGFARFTKAEDFPEGVPERILHRMIRQLDRQPAPVLHQFRQMCGEAAPILPSTLDRDALKNGLTTLAEMEHRPLLPRWKGRLHSLHSPDDPLSPARNGMGADVPSITLPGGHLLPRTHPQDCATFLTRIIKNASSV</sequence>
<proteinExistence type="predicted"/>
<organism evidence="1 2">
    <name type="scientific">Bombella intestini</name>
    <dbReference type="NCBI Taxonomy" id="1539051"/>
    <lineage>
        <taxon>Bacteria</taxon>
        <taxon>Pseudomonadati</taxon>
        <taxon>Pseudomonadota</taxon>
        <taxon>Alphaproteobacteria</taxon>
        <taxon>Acetobacterales</taxon>
        <taxon>Acetobacteraceae</taxon>
        <taxon>Bombella</taxon>
    </lineage>
</organism>
<keyword evidence="2" id="KW-1185">Reference proteome</keyword>
<accession>A0A1S8GN19</accession>
<comment type="caution">
    <text evidence="1">The sequence shown here is derived from an EMBL/GenBank/DDBJ whole genome shotgun (WGS) entry which is preliminary data.</text>
</comment>
<dbReference type="EMBL" id="JATM01000006">
    <property type="protein sequence ID" value="OOL17021.1"/>
    <property type="molecule type" value="Genomic_DNA"/>
</dbReference>
<dbReference type="AlphaFoldDB" id="A0A1S8GN19"/>
<protein>
    <recommendedName>
        <fullName evidence="3">AB hydrolase-1 domain-containing protein</fullName>
    </recommendedName>
</protein>
<dbReference type="Proteomes" id="UP000200980">
    <property type="component" value="Unassembled WGS sequence"/>
</dbReference>
<name>A0A1S8GN19_9PROT</name>
<dbReference type="RefSeq" id="WP_241502789.1">
    <property type="nucleotide sequence ID" value="NZ_JATM01000006.1"/>
</dbReference>
<evidence type="ECO:0000313" key="1">
    <source>
        <dbReference type="EMBL" id="OOL17021.1"/>
    </source>
</evidence>